<dbReference type="VEuPathDB" id="FungiDB:AB675_9066"/>
<dbReference type="AlphaFoldDB" id="A0A0N1HSF8"/>
<sequence length="318" mass="37401">MAAKNGFVRAMIYDQNLYIISKTGGIYSREYAILHAIYRSIISAPERLPNIEFAFNVDDVVGDPAPIWALARRAEDKHLWLMPDFGFFSWPETKVGSWNEVQSKIISDEETALYDWTSKVQKLFWRGATLGLSIRERLVAVTEQQTTWADVKTLTWRDPDSMANDLKTMPEHCQYKYLMHTEGVSYSGRLKYLQSCRSVIIAHSLEWIQHHHHLMHHSGPQQNYVLVQRDLEDLHVKVLQLQENDEEARRIADSNVKTFRERYLTQSAETCYWRKLIHGWASVSHEPRFHDEKNGTKVWRGLPIESFFLERKMEWDPY</sequence>
<evidence type="ECO:0000313" key="3">
    <source>
        <dbReference type="Proteomes" id="UP000038010"/>
    </source>
</evidence>
<proteinExistence type="predicted"/>
<dbReference type="SMART" id="SM00672">
    <property type="entry name" value="CAP10"/>
    <property type="match status" value="1"/>
</dbReference>
<gene>
    <name evidence="2" type="ORF">AB675_9066</name>
</gene>
<dbReference type="PANTHER" id="PTHR12203">
    <property type="entry name" value="KDEL LYS-ASP-GLU-LEU CONTAINING - RELATED"/>
    <property type="match status" value="1"/>
</dbReference>
<name>A0A0N1HSF8_9EURO</name>
<reference evidence="2 3" key="1">
    <citation type="submission" date="2015-06" db="EMBL/GenBank/DDBJ databases">
        <title>Draft genome of the ant-associated black yeast Phialophora attae CBS 131958.</title>
        <authorList>
            <person name="Moreno L.F."/>
            <person name="Stielow B.J."/>
            <person name="de Hoog S."/>
            <person name="Vicente V.A."/>
            <person name="Weiss V.A."/>
            <person name="de Vries M."/>
            <person name="Cruz L.M."/>
            <person name="Souza E.M."/>
        </authorList>
    </citation>
    <scope>NUCLEOTIDE SEQUENCE [LARGE SCALE GENOMIC DNA]</scope>
    <source>
        <strain evidence="2 3">CBS 131958</strain>
    </source>
</reference>
<accession>A0A0N1HSF8</accession>
<evidence type="ECO:0000259" key="1">
    <source>
        <dbReference type="SMART" id="SM00672"/>
    </source>
</evidence>
<keyword evidence="3" id="KW-1185">Reference proteome</keyword>
<dbReference type="RefSeq" id="XP_018001506.1">
    <property type="nucleotide sequence ID" value="XM_018149570.1"/>
</dbReference>
<protein>
    <submittedName>
        <fullName evidence="2">Protein O-glucosyltransferase 1</fullName>
    </submittedName>
</protein>
<dbReference type="Pfam" id="PF05686">
    <property type="entry name" value="Glyco_transf_90"/>
    <property type="match status" value="1"/>
</dbReference>
<organism evidence="2 3">
    <name type="scientific">Cyphellophora attinorum</name>
    <dbReference type="NCBI Taxonomy" id="1664694"/>
    <lineage>
        <taxon>Eukaryota</taxon>
        <taxon>Fungi</taxon>
        <taxon>Dikarya</taxon>
        <taxon>Ascomycota</taxon>
        <taxon>Pezizomycotina</taxon>
        <taxon>Eurotiomycetes</taxon>
        <taxon>Chaetothyriomycetidae</taxon>
        <taxon>Chaetothyriales</taxon>
        <taxon>Cyphellophoraceae</taxon>
        <taxon>Cyphellophora</taxon>
    </lineage>
</organism>
<dbReference type="GO" id="GO:0016740">
    <property type="term" value="F:transferase activity"/>
    <property type="evidence" value="ECO:0007669"/>
    <property type="project" value="UniProtKB-KW"/>
</dbReference>
<dbReference type="PANTHER" id="PTHR12203:SF107">
    <property type="entry name" value="GLYCOSYL TRANSFERASE CAP10 DOMAIN-CONTAINING PROTEIN"/>
    <property type="match status" value="1"/>
</dbReference>
<dbReference type="OrthoDB" id="202415at2759"/>
<evidence type="ECO:0000313" key="2">
    <source>
        <dbReference type="EMBL" id="KPI41543.1"/>
    </source>
</evidence>
<keyword evidence="2" id="KW-0808">Transferase</keyword>
<dbReference type="EMBL" id="LFJN01000009">
    <property type="protein sequence ID" value="KPI41543.1"/>
    <property type="molecule type" value="Genomic_DNA"/>
</dbReference>
<dbReference type="GeneID" id="28741450"/>
<dbReference type="Proteomes" id="UP000038010">
    <property type="component" value="Unassembled WGS sequence"/>
</dbReference>
<dbReference type="InterPro" id="IPR051091">
    <property type="entry name" value="O-Glucosyltr/Glycosyltrsf_90"/>
</dbReference>
<comment type="caution">
    <text evidence="2">The sequence shown here is derived from an EMBL/GenBank/DDBJ whole genome shotgun (WGS) entry which is preliminary data.</text>
</comment>
<dbReference type="InterPro" id="IPR006598">
    <property type="entry name" value="CAP10"/>
</dbReference>
<feature type="domain" description="Glycosyl transferase CAP10" evidence="1">
    <location>
        <begin position="47"/>
        <end position="287"/>
    </location>
</feature>